<dbReference type="EMBL" id="BMAW01090749">
    <property type="protein sequence ID" value="GFS46356.1"/>
    <property type="molecule type" value="Genomic_DNA"/>
</dbReference>
<comment type="caution">
    <text evidence="1">The sequence shown here is derived from an EMBL/GenBank/DDBJ whole genome shotgun (WGS) entry which is preliminary data.</text>
</comment>
<evidence type="ECO:0000313" key="2">
    <source>
        <dbReference type="Proteomes" id="UP000887013"/>
    </source>
</evidence>
<dbReference type="Proteomes" id="UP000887013">
    <property type="component" value="Unassembled WGS sequence"/>
</dbReference>
<keyword evidence="2" id="KW-1185">Reference proteome</keyword>
<dbReference type="AlphaFoldDB" id="A0A8X6MDC9"/>
<protein>
    <submittedName>
        <fullName evidence="1">Uncharacterized protein</fullName>
    </submittedName>
</protein>
<name>A0A8X6MDC9_NEPPI</name>
<proteinExistence type="predicted"/>
<evidence type="ECO:0000313" key="1">
    <source>
        <dbReference type="EMBL" id="GFS46356.1"/>
    </source>
</evidence>
<sequence>MELGRYLSAVGDELQSACHSSLAPGWFVNCKEEMDIGHPERYYVNSLDFTVTPCSSAAYIREKYNTAVDL</sequence>
<accession>A0A8X6MDC9</accession>
<organism evidence="1 2">
    <name type="scientific">Nephila pilipes</name>
    <name type="common">Giant wood spider</name>
    <name type="synonym">Nephila maculata</name>
    <dbReference type="NCBI Taxonomy" id="299642"/>
    <lineage>
        <taxon>Eukaryota</taxon>
        <taxon>Metazoa</taxon>
        <taxon>Ecdysozoa</taxon>
        <taxon>Arthropoda</taxon>
        <taxon>Chelicerata</taxon>
        <taxon>Arachnida</taxon>
        <taxon>Araneae</taxon>
        <taxon>Araneomorphae</taxon>
        <taxon>Entelegynae</taxon>
        <taxon>Araneoidea</taxon>
        <taxon>Nephilidae</taxon>
        <taxon>Nephila</taxon>
    </lineage>
</organism>
<reference evidence="1" key="1">
    <citation type="submission" date="2020-08" db="EMBL/GenBank/DDBJ databases">
        <title>Multicomponent nature underlies the extraordinary mechanical properties of spider dragline silk.</title>
        <authorList>
            <person name="Kono N."/>
            <person name="Nakamura H."/>
            <person name="Mori M."/>
            <person name="Yoshida Y."/>
            <person name="Ohtoshi R."/>
            <person name="Malay A.D."/>
            <person name="Moran D.A.P."/>
            <person name="Tomita M."/>
            <person name="Numata K."/>
            <person name="Arakawa K."/>
        </authorList>
    </citation>
    <scope>NUCLEOTIDE SEQUENCE</scope>
</reference>
<gene>
    <name evidence="1" type="ORF">NPIL_100831</name>
</gene>